<sequence>MVCPPALSQPGRLGGSKHSMDLAGLLLALIGACIGFAAIS</sequence>
<name>A0A6J4J9M6_9PROT</name>
<reference evidence="2" key="1">
    <citation type="submission" date="2020-02" db="EMBL/GenBank/DDBJ databases">
        <authorList>
            <person name="Meier V. D."/>
        </authorList>
    </citation>
    <scope>NUCLEOTIDE SEQUENCE</scope>
    <source>
        <strain evidence="2">AVDCRST_MAG27</strain>
    </source>
</reference>
<keyword evidence="1" id="KW-0812">Transmembrane</keyword>
<gene>
    <name evidence="2" type="ORF">AVDCRST_MAG27-3692</name>
</gene>
<evidence type="ECO:0000313" key="2">
    <source>
        <dbReference type="EMBL" id="CAA9274044.1"/>
    </source>
</evidence>
<evidence type="ECO:0000256" key="1">
    <source>
        <dbReference type="SAM" id="Phobius"/>
    </source>
</evidence>
<keyword evidence="1" id="KW-1133">Transmembrane helix</keyword>
<dbReference type="AlphaFoldDB" id="A0A6J4J9M6"/>
<dbReference type="EMBL" id="CADCTD010000150">
    <property type="protein sequence ID" value="CAA9274044.1"/>
    <property type="molecule type" value="Genomic_DNA"/>
</dbReference>
<protein>
    <submittedName>
        <fullName evidence="2">Uncharacterized protein</fullName>
    </submittedName>
</protein>
<proteinExistence type="predicted"/>
<feature type="transmembrane region" description="Helical" evidence="1">
    <location>
        <begin position="20"/>
        <end position="39"/>
    </location>
</feature>
<keyword evidence="1" id="KW-0472">Membrane</keyword>
<organism evidence="2">
    <name type="scientific">uncultured Craurococcus sp</name>
    <dbReference type="NCBI Taxonomy" id="1135998"/>
    <lineage>
        <taxon>Bacteria</taxon>
        <taxon>Pseudomonadati</taxon>
        <taxon>Pseudomonadota</taxon>
        <taxon>Alphaproteobacteria</taxon>
        <taxon>Acetobacterales</taxon>
        <taxon>Acetobacteraceae</taxon>
        <taxon>Craurococcus</taxon>
        <taxon>environmental samples</taxon>
    </lineage>
</organism>
<accession>A0A6J4J9M6</accession>